<dbReference type="GeneID" id="67212597"/>
<evidence type="ECO:0000313" key="1">
    <source>
        <dbReference type="EMBL" id="QZP39458.1"/>
    </source>
</evidence>
<keyword evidence="2" id="KW-1185">Reference proteome</keyword>
<organism evidence="1 2">
    <name type="scientific">Halobaculum magnesiiphilum</name>
    <dbReference type="NCBI Taxonomy" id="1017351"/>
    <lineage>
        <taxon>Archaea</taxon>
        <taxon>Methanobacteriati</taxon>
        <taxon>Methanobacteriota</taxon>
        <taxon>Stenosarchaea group</taxon>
        <taxon>Halobacteria</taxon>
        <taxon>Halobacteriales</taxon>
        <taxon>Haloferacaceae</taxon>
        <taxon>Halobaculum</taxon>
    </lineage>
</organism>
<keyword evidence="1" id="KW-0614">Plasmid</keyword>
<gene>
    <name evidence="1" type="ORF">K6T50_17910</name>
</gene>
<dbReference type="EMBL" id="CP081960">
    <property type="protein sequence ID" value="QZP39458.1"/>
    <property type="molecule type" value="Genomic_DNA"/>
</dbReference>
<dbReference type="RefSeq" id="WP_222609207.1">
    <property type="nucleotide sequence ID" value="NZ_CP081960.1"/>
</dbReference>
<dbReference type="AlphaFoldDB" id="A0A8T8WHZ1"/>
<name>A0A8T8WHZ1_9EURY</name>
<dbReference type="KEGG" id="hmp:K6T50_17910"/>
<protein>
    <submittedName>
        <fullName evidence="1">Uncharacterized protein</fullName>
    </submittedName>
</protein>
<reference evidence="1 2" key="1">
    <citation type="journal article" date="2021" name="Int. J. Syst. Evol. Microbiol.">
        <title>Halobaculum halophilum sp. nov. and Halobaculum salinum sp. nov., isolated from salt lake and saline soil.</title>
        <authorList>
            <person name="Cui H.L."/>
            <person name="Shi X.W."/>
            <person name="Yin X.M."/>
            <person name="Yang X.Y."/>
            <person name="Hou J."/>
            <person name="Zhu L."/>
        </authorList>
    </citation>
    <scope>NUCLEOTIDE SEQUENCE [LARGE SCALE GENOMIC DNA]</scope>
    <source>
        <strain evidence="1 2">NBRC 109044</strain>
    </source>
</reference>
<proteinExistence type="predicted"/>
<geneLocation type="plasmid" evidence="1 2">
    <name>unnamed2</name>
</geneLocation>
<sequence>MSRPSTVDPWVDRVAAVEHTCDRILSWTEPPEPRRVWAAIASFDASLRGIGTVLADAYPLPVPATTDDGRIAEAVERVITAAIDGEEPPTDAVETARDADRITVVESGSPTVPLATAGAPVANWFVLVPVVADRLDRAAGMVERGAGRMELYDRDDSAAALYDVAGALRDTGTTVRNVATRTLWVNPPDGLVDAEDRRVREYVTRTMNAYNPVT</sequence>
<accession>A0A8T8WHZ1</accession>
<evidence type="ECO:0000313" key="2">
    <source>
        <dbReference type="Proteomes" id="UP000826254"/>
    </source>
</evidence>
<dbReference type="Proteomes" id="UP000826254">
    <property type="component" value="Plasmid unnamed2"/>
</dbReference>